<dbReference type="SUPFAM" id="SSF52540">
    <property type="entry name" value="P-loop containing nucleoside triphosphate hydrolases"/>
    <property type="match status" value="1"/>
</dbReference>
<evidence type="ECO:0000256" key="3">
    <source>
        <dbReference type="ARBA" id="ARBA00004337"/>
    </source>
</evidence>
<keyword evidence="16" id="KW-0547">Nucleotide-binding</keyword>
<dbReference type="PANTHER" id="PTHR24221">
    <property type="entry name" value="ATP-BINDING CASSETTE SUB-FAMILY B"/>
    <property type="match status" value="1"/>
</dbReference>
<dbReference type="EMBL" id="LR782586">
    <property type="protein sequence ID" value="CAB3219619.1"/>
    <property type="molecule type" value="mRNA"/>
</dbReference>
<evidence type="ECO:0000256" key="10">
    <source>
        <dbReference type="ARBA" id="ARBA00004656"/>
    </source>
</evidence>
<evidence type="ECO:0000256" key="23">
    <source>
        <dbReference type="ARBA" id="ARBA00023034"/>
    </source>
</evidence>
<evidence type="ECO:0000256" key="12">
    <source>
        <dbReference type="ARBA" id="ARBA00022448"/>
    </source>
</evidence>
<comment type="catalytic activity">
    <reaction evidence="36">
        <text>protoporphyrin IX(in) + ATP + H2O = protoporphyrin IX(out) + ADP + phosphate + H(+)</text>
        <dbReference type="Rhea" id="RHEA:61336"/>
        <dbReference type="ChEBI" id="CHEBI:15377"/>
        <dbReference type="ChEBI" id="CHEBI:15378"/>
        <dbReference type="ChEBI" id="CHEBI:30616"/>
        <dbReference type="ChEBI" id="CHEBI:43474"/>
        <dbReference type="ChEBI" id="CHEBI:57306"/>
        <dbReference type="ChEBI" id="CHEBI:456216"/>
    </reaction>
    <physiologicalReaction direction="left-to-right" evidence="36">
        <dbReference type="Rhea" id="RHEA:61337"/>
    </physiologicalReaction>
</comment>
<dbReference type="GO" id="GO:0020037">
    <property type="term" value="F:heme binding"/>
    <property type="evidence" value="ECO:0007669"/>
    <property type="project" value="TreeGrafter"/>
</dbReference>
<evidence type="ECO:0000256" key="21">
    <source>
        <dbReference type="ARBA" id="ARBA00022967"/>
    </source>
</evidence>
<dbReference type="InterPro" id="IPR027417">
    <property type="entry name" value="P-loop_NTPase"/>
</dbReference>
<evidence type="ECO:0000256" key="35">
    <source>
        <dbReference type="ARBA" id="ARBA00047789"/>
    </source>
</evidence>
<dbReference type="SUPFAM" id="SSF90123">
    <property type="entry name" value="ABC transporter transmembrane region"/>
    <property type="match status" value="1"/>
</dbReference>
<dbReference type="Pfam" id="PF00005">
    <property type="entry name" value="ABC_tran"/>
    <property type="match status" value="1"/>
</dbReference>
<feature type="transmembrane region" description="Helical" evidence="41">
    <location>
        <begin position="207"/>
        <end position="228"/>
    </location>
</feature>
<evidence type="ECO:0000256" key="30">
    <source>
        <dbReference type="ARBA" id="ARBA00024385"/>
    </source>
</evidence>
<dbReference type="InterPro" id="IPR036640">
    <property type="entry name" value="ABC1_TM_sf"/>
</dbReference>
<dbReference type="GO" id="GO:0005741">
    <property type="term" value="C:mitochondrial outer membrane"/>
    <property type="evidence" value="ECO:0007669"/>
    <property type="project" value="UniProtKB-SubCell"/>
</dbReference>
<evidence type="ECO:0000256" key="1">
    <source>
        <dbReference type="ARBA" id="ARBA00004146"/>
    </source>
</evidence>
<dbReference type="InterPro" id="IPR017871">
    <property type="entry name" value="ABC_transporter-like_CS"/>
</dbReference>
<evidence type="ECO:0000256" key="17">
    <source>
        <dbReference type="ARBA" id="ARBA00022753"/>
    </source>
</evidence>
<evidence type="ECO:0000256" key="19">
    <source>
        <dbReference type="ARBA" id="ARBA00022824"/>
    </source>
</evidence>
<comment type="catalytic activity">
    <reaction evidence="40">
        <text>coproporphyrin I(in) + ATP + H2O = coproporphyrin I(out) + ADP + phosphate + H(+)</text>
        <dbReference type="Rhea" id="RHEA:66768"/>
        <dbReference type="ChEBI" id="CHEBI:15377"/>
        <dbReference type="ChEBI" id="CHEBI:15378"/>
        <dbReference type="ChEBI" id="CHEBI:30616"/>
        <dbReference type="ChEBI" id="CHEBI:43474"/>
        <dbReference type="ChEBI" id="CHEBI:167478"/>
        <dbReference type="ChEBI" id="CHEBI:456216"/>
    </reaction>
    <physiologicalReaction direction="left-to-right" evidence="40">
        <dbReference type="Rhea" id="RHEA:66769"/>
    </physiologicalReaction>
</comment>
<comment type="catalytic activity">
    <reaction evidence="34">
        <text>coproporphyrinogen III(in) + ATP + H2O = coproporphyrinogen III(out) + ADP + phosphate + H(+)</text>
        <dbReference type="Rhea" id="RHEA:66680"/>
        <dbReference type="ChEBI" id="CHEBI:15377"/>
        <dbReference type="ChEBI" id="CHEBI:15378"/>
        <dbReference type="ChEBI" id="CHEBI:30616"/>
        <dbReference type="ChEBI" id="CHEBI:43474"/>
        <dbReference type="ChEBI" id="CHEBI:57309"/>
        <dbReference type="ChEBI" id="CHEBI:456216"/>
    </reaction>
    <physiologicalReaction direction="left-to-right" evidence="34">
        <dbReference type="Rhea" id="RHEA:66681"/>
    </physiologicalReaction>
</comment>
<dbReference type="Gene3D" id="3.40.50.300">
    <property type="entry name" value="P-loop containing nucleotide triphosphate hydrolases"/>
    <property type="match status" value="1"/>
</dbReference>
<keyword evidence="22 41" id="KW-1133">Transmembrane helix</keyword>
<keyword evidence="17" id="KW-0967">Endosome</keyword>
<dbReference type="GO" id="GO:0000139">
    <property type="term" value="C:Golgi membrane"/>
    <property type="evidence" value="ECO:0007669"/>
    <property type="project" value="UniProtKB-SubCell"/>
</dbReference>
<dbReference type="PROSITE" id="PS50929">
    <property type="entry name" value="ABC_TM1F"/>
    <property type="match status" value="1"/>
</dbReference>
<feature type="domain" description="ABC transporter" evidence="42">
    <location>
        <begin position="531"/>
        <end position="764"/>
    </location>
</feature>
<dbReference type="GO" id="GO:0032585">
    <property type="term" value="C:multivesicular body membrane"/>
    <property type="evidence" value="ECO:0007669"/>
    <property type="project" value="UniProtKB-SubCell"/>
</dbReference>
<dbReference type="GO" id="GO:0005524">
    <property type="term" value="F:ATP binding"/>
    <property type="evidence" value="ECO:0007669"/>
    <property type="project" value="UniProtKB-KW"/>
</dbReference>
<feature type="domain" description="ABC transmembrane type-1" evidence="43">
    <location>
        <begin position="208"/>
        <end position="497"/>
    </location>
</feature>
<evidence type="ECO:0000256" key="8">
    <source>
        <dbReference type="ARBA" id="ARBA00004651"/>
    </source>
</evidence>
<dbReference type="AlphaFoldDB" id="A0A6F9D4W8"/>
<dbReference type="Gene3D" id="1.20.1560.10">
    <property type="entry name" value="ABC transporter type 1, transmembrane domain"/>
    <property type="match status" value="1"/>
</dbReference>
<evidence type="ECO:0000256" key="32">
    <source>
        <dbReference type="ARBA" id="ARBA00031413"/>
    </source>
</evidence>
<evidence type="ECO:0000256" key="28">
    <source>
        <dbReference type="ARBA" id="ARBA00024320"/>
    </source>
</evidence>
<keyword evidence="15 41" id="KW-0812">Transmembrane</keyword>
<evidence type="ECO:0000256" key="9">
    <source>
        <dbReference type="ARBA" id="ARBA00004653"/>
    </source>
</evidence>
<keyword evidence="12" id="KW-0813">Transport</keyword>
<gene>
    <name evidence="44" type="primary">Abcb6-002</name>
</gene>
<evidence type="ECO:0000256" key="13">
    <source>
        <dbReference type="ARBA" id="ARBA00022475"/>
    </source>
</evidence>
<keyword evidence="27" id="KW-0458">Lysosome</keyword>
<dbReference type="GO" id="GO:0005765">
    <property type="term" value="C:lysosomal membrane"/>
    <property type="evidence" value="ECO:0007669"/>
    <property type="project" value="UniProtKB-SubCell"/>
</dbReference>
<keyword evidence="20 44" id="KW-0067">ATP-binding</keyword>
<dbReference type="SMART" id="SM00382">
    <property type="entry name" value="AAA"/>
    <property type="match status" value="1"/>
</dbReference>
<evidence type="ECO:0000313" key="44">
    <source>
        <dbReference type="EMBL" id="CAB3219619.1"/>
    </source>
</evidence>
<comment type="subcellular location">
    <subcellularLocation>
        <location evidence="8">Cell membrane</location>
        <topology evidence="8">Multi-pass membrane protein</topology>
    </subcellularLocation>
    <subcellularLocation>
        <location evidence="1">Early endosome membrane</location>
    </subcellularLocation>
    <subcellularLocation>
        <location evidence="6">Endoplasmic reticulum membrane</location>
        <topology evidence="6">Multi-pass membrane protein</topology>
    </subcellularLocation>
    <subcellularLocation>
        <location evidence="3">Endosome membrane</location>
        <topology evidence="3">Multi-pass membrane protein</topology>
    </subcellularLocation>
    <subcellularLocation>
        <location evidence="2">Endosome</location>
        <location evidence="2">Multivesicular body membrane</location>
    </subcellularLocation>
    <subcellularLocation>
        <location evidence="9">Golgi apparatus membrane</location>
        <topology evidence="9">Multi-pass membrane protein</topology>
    </subcellularLocation>
    <subcellularLocation>
        <location evidence="5">Late endosome membrane</location>
    </subcellularLocation>
    <subcellularLocation>
        <location evidence="10">Lysosome membrane</location>
    </subcellularLocation>
    <subcellularLocation>
        <location evidence="28">Melanosome membrane</location>
    </subcellularLocation>
    <subcellularLocation>
        <location evidence="4">Mitochondrion outer membrane</location>
        <topology evidence="4">Multi-pass membrane protein</topology>
    </subcellularLocation>
    <subcellularLocation>
        <location evidence="7">Secreted</location>
        <location evidence="7">Extracellular exosome</location>
    </subcellularLocation>
</comment>
<evidence type="ECO:0000256" key="16">
    <source>
        <dbReference type="ARBA" id="ARBA00022741"/>
    </source>
</evidence>
<dbReference type="GO" id="GO:0031901">
    <property type="term" value="C:early endosome membrane"/>
    <property type="evidence" value="ECO:0007669"/>
    <property type="project" value="UniProtKB-SubCell"/>
</dbReference>
<keyword evidence="24" id="KW-0496">Mitochondrion</keyword>
<dbReference type="PROSITE" id="PS00211">
    <property type="entry name" value="ABC_TRANSPORTER_1"/>
    <property type="match status" value="1"/>
</dbReference>
<evidence type="ECO:0000256" key="15">
    <source>
        <dbReference type="ARBA" id="ARBA00022692"/>
    </source>
</evidence>
<keyword evidence="19" id="KW-0256">Endoplasmic reticulum</keyword>
<evidence type="ECO:0000256" key="25">
    <source>
        <dbReference type="ARBA" id="ARBA00023136"/>
    </source>
</evidence>
<evidence type="ECO:0000256" key="4">
    <source>
        <dbReference type="ARBA" id="ARBA00004374"/>
    </source>
</evidence>
<evidence type="ECO:0000256" key="26">
    <source>
        <dbReference type="ARBA" id="ARBA00023157"/>
    </source>
</evidence>
<keyword evidence="25 41" id="KW-0472">Membrane</keyword>
<dbReference type="Pfam" id="PF16185">
    <property type="entry name" value="MTABC_N"/>
    <property type="match status" value="1"/>
</dbReference>
<evidence type="ECO:0000256" key="5">
    <source>
        <dbReference type="ARBA" id="ARBA00004414"/>
    </source>
</evidence>
<dbReference type="GO" id="GO:0005789">
    <property type="term" value="C:endoplasmic reticulum membrane"/>
    <property type="evidence" value="ECO:0007669"/>
    <property type="project" value="UniProtKB-SubCell"/>
</dbReference>
<keyword evidence="26" id="KW-1015">Disulfide bond</keyword>
<comment type="catalytic activity">
    <reaction evidence="39">
        <text>coproporphyrin III(in) + ATP + H2O = coproporphyrin III(out) + ADP + phosphate + H(+)</text>
        <dbReference type="Rhea" id="RHEA:66664"/>
        <dbReference type="ChEBI" id="CHEBI:15377"/>
        <dbReference type="ChEBI" id="CHEBI:15378"/>
        <dbReference type="ChEBI" id="CHEBI:30616"/>
        <dbReference type="ChEBI" id="CHEBI:43474"/>
        <dbReference type="ChEBI" id="CHEBI:131725"/>
        <dbReference type="ChEBI" id="CHEBI:456216"/>
    </reaction>
    <physiologicalReaction direction="left-to-right" evidence="39">
        <dbReference type="Rhea" id="RHEA:66665"/>
    </physiologicalReaction>
</comment>
<dbReference type="GO" id="GO:0005576">
    <property type="term" value="C:extracellular region"/>
    <property type="evidence" value="ECO:0007669"/>
    <property type="project" value="UniProtKB-SubCell"/>
</dbReference>
<feature type="transmembrane region" description="Helical" evidence="41">
    <location>
        <begin position="324"/>
        <end position="346"/>
    </location>
</feature>
<comment type="catalytic activity">
    <reaction evidence="33">
        <text>heme b(in) + ATP + H2O = heme b(out) + ADP + phosphate + H(+)</text>
        <dbReference type="Rhea" id="RHEA:19261"/>
        <dbReference type="ChEBI" id="CHEBI:15377"/>
        <dbReference type="ChEBI" id="CHEBI:15378"/>
        <dbReference type="ChEBI" id="CHEBI:30616"/>
        <dbReference type="ChEBI" id="CHEBI:43474"/>
        <dbReference type="ChEBI" id="CHEBI:60344"/>
        <dbReference type="ChEBI" id="CHEBI:456216"/>
        <dbReference type="EC" id="7.6.2.5"/>
    </reaction>
    <physiologicalReaction direction="left-to-right" evidence="33">
        <dbReference type="Rhea" id="RHEA:19262"/>
    </physiologicalReaction>
</comment>
<keyword evidence="18" id="KW-1000">Mitochondrion outer membrane</keyword>
<dbReference type="InterPro" id="IPR011527">
    <property type="entry name" value="ABC1_TM_dom"/>
</dbReference>
<evidence type="ECO:0000256" key="34">
    <source>
        <dbReference type="ARBA" id="ARBA00047753"/>
    </source>
</evidence>
<dbReference type="InterPro" id="IPR003593">
    <property type="entry name" value="AAA+_ATPase"/>
</dbReference>
<evidence type="ECO:0000259" key="42">
    <source>
        <dbReference type="PROSITE" id="PS50893"/>
    </source>
</evidence>
<comment type="catalytic activity">
    <reaction evidence="37">
        <text>pheophorbide a(in) + ATP + H2O = pheophorbide a(out) + ADP + phosphate + H(+)</text>
        <dbReference type="Rhea" id="RHEA:61360"/>
        <dbReference type="ChEBI" id="CHEBI:15377"/>
        <dbReference type="ChEBI" id="CHEBI:15378"/>
        <dbReference type="ChEBI" id="CHEBI:30616"/>
        <dbReference type="ChEBI" id="CHEBI:43474"/>
        <dbReference type="ChEBI" id="CHEBI:58687"/>
        <dbReference type="ChEBI" id="CHEBI:456216"/>
    </reaction>
    <physiologicalReaction direction="left-to-right" evidence="37">
        <dbReference type="Rhea" id="RHEA:61361"/>
    </physiologicalReaction>
</comment>
<dbReference type="EC" id="7.6.2.5" evidence="30"/>
<reference evidence="44" key="1">
    <citation type="submission" date="2020-04" db="EMBL/GenBank/DDBJ databases">
        <authorList>
            <person name="Neveu A P."/>
        </authorList>
    </citation>
    <scope>NUCLEOTIDE SEQUENCE</scope>
    <source>
        <tissue evidence="44">Whole embryo</tissue>
    </source>
</reference>
<keyword evidence="21" id="KW-1278">Translocase</keyword>
<evidence type="ECO:0000256" key="41">
    <source>
        <dbReference type="SAM" id="Phobius"/>
    </source>
</evidence>
<evidence type="ECO:0000256" key="14">
    <source>
        <dbReference type="ARBA" id="ARBA00022525"/>
    </source>
</evidence>
<keyword evidence="13" id="KW-1003">Cell membrane</keyword>
<evidence type="ECO:0000256" key="6">
    <source>
        <dbReference type="ARBA" id="ARBA00004477"/>
    </source>
</evidence>
<evidence type="ECO:0000256" key="36">
    <source>
        <dbReference type="ARBA" id="ARBA00048309"/>
    </source>
</evidence>
<comment type="similarity">
    <text evidence="29">Belongs to the ABC transporter superfamily. ABCB family. Heavy Metal importer (TC 3.A.1.210) subfamily.</text>
</comment>
<dbReference type="FunFam" id="3.40.50.300:FF:000221">
    <property type="entry name" value="Multidrug ABC transporter ATP-binding protein"/>
    <property type="match status" value="1"/>
</dbReference>
<evidence type="ECO:0000256" key="18">
    <source>
        <dbReference type="ARBA" id="ARBA00022787"/>
    </source>
</evidence>
<keyword evidence="23" id="KW-0333">Golgi apparatus</keyword>
<evidence type="ECO:0000256" key="7">
    <source>
        <dbReference type="ARBA" id="ARBA00004550"/>
    </source>
</evidence>
<evidence type="ECO:0000256" key="20">
    <source>
        <dbReference type="ARBA" id="ARBA00022840"/>
    </source>
</evidence>
<dbReference type="InterPro" id="IPR039421">
    <property type="entry name" value="Type_1_exporter"/>
</dbReference>
<evidence type="ECO:0000256" key="37">
    <source>
        <dbReference type="ARBA" id="ARBA00048455"/>
    </source>
</evidence>
<evidence type="ECO:0000256" key="2">
    <source>
        <dbReference type="ARBA" id="ARBA00004333"/>
    </source>
</evidence>
<dbReference type="PROSITE" id="PS50893">
    <property type="entry name" value="ABC_TRANSPORTER_2"/>
    <property type="match status" value="1"/>
</dbReference>
<comment type="subunit">
    <text evidence="11">Homodimer.</text>
</comment>
<dbReference type="InterPro" id="IPR032410">
    <property type="entry name" value="ABCB6_N"/>
</dbReference>
<evidence type="ECO:0000256" key="38">
    <source>
        <dbReference type="ARBA" id="ARBA00048510"/>
    </source>
</evidence>
<evidence type="ECO:0000256" key="27">
    <source>
        <dbReference type="ARBA" id="ARBA00023228"/>
    </source>
</evidence>
<accession>A0A6F9D4W8</accession>
<dbReference type="GO" id="GO:0015439">
    <property type="term" value="F:ABC-type heme transporter activity"/>
    <property type="evidence" value="ECO:0007669"/>
    <property type="project" value="UniProtKB-EC"/>
</dbReference>
<evidence type="ECO:0000256" key="31">
    <source>
        <dbReference type="ARBA" id="ARBA00024439"/>
    </source>
</evidence>
<evidence type="ECO:0000256" key="40">
    <source>
        <dbReference type="ARBA" id="ARBA00049398"/>
    </source>
</evidence>
<name>A0A6F9D4W8_9ASCI</name>
<protein>
    <recommendedName>
        <fullName evidence="31">ATP-binding cassette sub-family B member 6</fullName>
        <ecNumber evidence="30">7.6.2.5</ecNumber>
    </recommendedName>
    <alternativeName>
        <fullName evidence="32">ABC-type heme transporter ABCB6</fullName>
    </alternativeName>
</protein>
<sequence length="792" mass="90265">MLFLSFFIYFQAFRYKRNGSHRRLQYVSCWKVRFQSVLILLMLTETFIRHGIVFGTQNVTVVGLINLFVRAAVLLGCLCLLFLEQRLFWNSQATDTIQLVSWSCFVINEILCIVSWNSEEWWFINSSSSDQVQLGFWISRLCISLLLLSSKFFNQKIKRKKPENFESGSNEKYGHGKLSTWHDFWKKIRFLFPFMWPTKDVVLQIKLVLCVALLIVGRVINPYVPIYYKTIINTLTKEPSWQMVCKQAAIYIAIKCLQGSGISGGILHGLRLFFSIKVEQYTTRTVQVKLFKHLQSLSLQWHLNRKTGEVMESMQRGTASITTLLYTFLFQMLPSLCDIIIAIVYFTSAFDVWFGMLISAWIILYLVATVWIIEWKTKFQRAQNLKDNRAKHVAYDALLNFETVKCYNTEEYETLKFRDAIVDYQNSQYWTSATLVLLNMVQMVIVHAGLLGGTLLCGKYVLDGKLQIADFILFETYMAQLYHPLGTLGHYYRLIQNSFIDLENMLDLFNEKIGIVDEPDAISLSGEADLLEFKDVCFNYSPQKPVLKNVSFKMKSGQTFALVGASGCGKSTITRLLLRFFNATSGTIKMNGINIQKLLQSSIRNCVGLVPQDCVLFNDSIMSNITYGMKVTEEQINYAAVLAGIHHQVLGMPDQYATDVGERGLNLSGGERQRLAIARTILKNPSVVLLDEPTSALDNKAASEIRKTISQLNKGRASLIVTHRLAMAVDADCILVLENGEIVERGRHEDLICANGVYARMWRQQLDDVLADSNLMKLDLCANETVGSKKTL</sequence>
<feature type="transmembrane region" description="Helical" evidence="41">
    <location>
        <begin position="352"/>
        <end position="373"/>
    </location>
</feature>
<evidence type="ECO:0000256" key="33">
    <source>
        <dbReference type="ARBA" id="ARBA00047649"/>
    </source>
</evidence>
<evidence type="ECO:0000256" key="11">
    <source>
        <dbReference type="ARBA" id="ARBA00011738"/>
    </source>
</evidence>
<evidence type="ECO:0000256" key="22">
    <source>
        <dbReference type="ARBA" id="ARBA00022989"/>
    </source>
</evidence>
<evidence type="ECO:0000256" key="39">
    <source>
        <dbReference type="ARBA" id="ARBA00048636"/>
    </source>
</evidence>
<dbReference type="PANTHER" id="PTHR24221:SF654">
    <property type="entry name" value="ATP-BINDING CASSETTE SUB-FAMILY B MEMBER 6"/>
    <property type="match status" value="1"/>
</dbReference>
<evidence type="ECO:0000256" key="24">
    <source>
        <dbReference type="ARBA" id="ARBA00023128"/>
    </source>
</evidence>
<proteinExistence type="evidence at transcript level"/>
<comment type="catalytic activity">
    <reaction evidence="35">
        <text>uroporphyrin I(in) + ATP + H2O = uroporphyrin I(out) + ADP + phosphate + H(+)</text>
        <dbReference type="Rhea" id="RHEA:66772"/>
        <dbReference type="ChEBI" id="CHEBI:15377"/>
        <dbReference type="ChEBI" id="CHEBI:15378"/>
        <dbReference type="ChEBI" id="CHEBI:30616"/>
        <dbReference type="ChEBI" id="CHEBI:43474"/>
        <dbReference type="ChEBI" id="CHEBI:167480"/>
        <dbReference type="ChEBI" id="CHEBI:456216"/>
    </reaction>
    <physiologicalReaction direction="left-to-right" evidence="35">
        <dbReference type="Rhea" id="RHEA:66773"/>
    </physiologicalReaction>
</comment>
<evidence type="ECO:0000256" key="29">
    <source>
        <dbReference type="ARBA" id="ARBA00024363"/>
    </source>
</evidence>
<evidence type="ECO:0000259" key="43">
    <source>
        <dbReference type="PROSITE" id="PS50929"/>
    </source>
</evidence>
<dbReference type="Pfam" id="PF00664">
    <property type="entry name" value="ABC_membrane"/>
    <property type="match status" value="1"/>
</dbReference>
<comment type="catalytic activity">
    <reaction evidence="38">
        <text>uroporphyrin III(in) + ATP + H2O = uroporphyrin III(out) + ADP + phosphate + H(+)</text>
        <dbReference type="Rhea" id="RHEA:66776"/>
        <dbReference type="ChEBI" id="CHEBI:15377"/>
        <dbReference type="ChEBI" id="CHEBI:15378"/>
        <dbReference type="ChEBI" id="CHEBI:30616"/>
        <dbReference type="ChEBI" id="CHEBI:43474"/>
        <dbReference type="ChEBI" id="CHEBI:167479"/>
        <dbReference type="ChEBI" id="CHEBI:456216"/>
    </reaction>
    <physiologicalReaction direction="left-to-right" evidence="38">
        <dbReference type="Rhea" id="RHEA:66777"/>
    </physiologicalReaction>
</comment>
<dbReference type="GO" id="GO:0005886">
    <property type="term" value="C:plasma membrane"/>
    <property type="evidence" value="ECO:0007669"/>
    <property type="project" value="UniProtKB-SubCell"/>
</dbReference>
<organism evidence="44">
    <name type="scientific">Phallusia mammillata</name>
    <dbReference type="NCBI Taxonomy" id="59560"/>
    <lineage>
        <taxon>Eukaryota</taxon>
        <taxon>Metazoa</taxon>
        <taxon>Chordata</taxon>
        <taxon>Tunicata</taxon>
        <taxon>Ascidiacea</taxon>
        <taxon>Phlebobranchia</taxon>
        <taxon>Ascidiidae</taxon>
        <taxon>Phallusia</taxon>
    </lineage>
</organism>
<keyword evidence="14" id="KW-0964">Secreted</keyword>
<dbReference type="GO" id="GO:0016887">
    <property type="term" value="F:ATP hydrolysis activity"/>
    <property type="evidence" value="ECO:0007669"/>
    <property type="project" value="InterPro"/>
</dbReference>
<dbReference type="InterPro" id="IPR003439">
    <property type="entry name" value="ABC_transporter-like_ATP-bd"/>
</dbReference>